<evidence type="ECO:0000313" key="3">
    <source>
        <dbReference type="Proteomes" id="UP000266649"/>
    </source>
</evidence>
<sequence length="154" mass="16752">MRIARLAAVLGLMILPQGAMALSCLIPDAVRAYETARKAKEEYVVLLGQFDQAPVKQGKTGPVLSFSGKQLGGSGFRTAFNGQITLVRHCLTAEPACDATYVPWGEQLIFVQKKGDRLVLFESLCGDMLVAKPSKDDLQRLLTCHRGGECLELN</sequence>
<dbReference type="OrthoDB" id="8451541at2"/>
<evidence type="ECO:0000313" key="2">
    <source>
        <dbReference type="EMBL" id="RID93141.1"/>
    </source>
</evidence>
<reference evidence="2 3" key="1">
    <citation type="submission" date="2018-09" db="EMBL/GenBank/DDBJ databases">
        <title>Gemmobacter lutimaris sp. nov., a marine bacterium isolated from tidal flat.</title>
        <authorList>
            <person name="Lee D.W."/>
            <person name="Yoo Y."/>
            <person name="Kim J.-J."/>
            <person name="Kim B.S."/>
        </authorList>
    </citation>
    <scope>NUCLEOTIDE SEQUENCE [LARGE SCALE GENOMIC DNA]</scope>
    <source>
        <strain evidence="2 3">YJ-T1-11</strain>
    </source>
</reference>
<evidence type="ECO:0000256" key="1">
    <source>
        <dbReference type="SAM" id="SignalP"/>
    </source>
</evidence>
<keyword evidence="1" id="KW-0732">Signal</keyword>
<feature type="signal peptide" evidence="1">
    <location>
        <begin position="1"/>
        <end position="21"/>
    </location>
</feature>
<name>A0A398BW43_9RHOB</name>
<accession>A0A398BW43</accession>
<organism evidence="2 3">
    <name type="scientific">Gemmobacter lutimaris</name>
    <dbReference type="NCBI Taxonomy" id="2306023"/>
    <lineage>
        <taxon>Bacteria</taxon>
        <taxon>Pseudomonadati</taxon>
        <taxon>Pseudomonadota</taxon>
        <taxon>Alphaproteobacteria</taxon>
        <taxon>Rhodobacterales</taxon>
        <taxon>Paracoccaceae</taxon>
        <taxon>Gemmobacter</taxon>
    </lineage>
</organism>
<comment type="caution">
    <text evidence="2">The sequence shown here is derived from an EMBL/GenBank/DDBJ whole genome shotgun (WGS) entry which is preliminary data.</text>
</comment>
<dbReference type="PROSITE" id="PS51257">
    <property type="entry name" value="PROKAR_LIPOPROTEIN"/>
    <property type="match status" value="1"/>
</dbReference>
<feature type="chain" id="PRO_5017250978" evidence="1">
    <location>
        <begin position="22"/>
        <end position="154"/>
    </location>
</feature>
<keyword evidence="3" id="KW-1185">Reference proteome</keyword>
<dbReference type="EMBL" id="QXXQ01000002">
    <property type="protein sequence ID" value="RID93141.1"/>
    <property type="molecule type" value="Genomic_DNA"/>
</dbReference>
<protein>
    <submittedName>
        <fullName evidence="2">Uncharacterized protein</fullName>
    </submittedName>
</protein>
<proteinExistence type="predicted"/>
<dbReference type="Proteomes" id="UP000266649">
    <property type="component" value="Unassembled WGS sequence"/>
</dbReference>
<dbReference type="RefSeq" id="WP_119133783.1">
    <property type="nucleotide sequence ID" value="NZ_QXXQ01000002.1"/>
</dbReference>
<gene>
    <name evidence="2" type="ORF">D2N39_05705</name>
</gene>
<dbReference type="AlphaFoldDB" id="A0A398BW43"/>